<evidence type="ECO:0000256" key="3">
    <source>
        <dbReference type="ARBA" id="ARBA00022723"/>
    </source>
</evidence>
<feature type="binding site" evidence="5">
    <location>
        <position position="85"/>
    </location>
    <ligand>
        <name>Mg(2+)</name>
        <dbReference type="ChEBI" id="CHEBI:18420"/>
        <label>1</label>
        <note>catalytic</note>
    </ligand>
</feature>
<evidence type="ECO:0000256" key="5">
    <source>
        <dbReference type="PIRSR" id="PIRSR600760-2"/>
    </source>
</evidence>
<evidence type="ECO:0000313" key="7">
    <source>
        <dbReference type="EMBL" id="EDN01269.1"/>
    </source>
</evidence>
<dbReference type="Pfam" id="PF00459">
    <property type="entry name" value="Inositol_P"/>
    <property type="match status" value="1"/>
</dbReference>
<dbReference type="EC" id="3.1.3.25" evidence="6"/>
<evidence type="ECO:0000256" key="4">
    <source>
        <dbReference type="ARBA" id="ARBA00022842"/>
    </source>
</evidence>
<feature type="binding site" evidence="5">
    <location>
        <position position="68"/>
    </location>
    <ligand>
        <name>Mg(2+)</name>
        <dbReference type="ChEBI" id="CHEBI:18420"/>
        <label>1</label>
        <note>catalytic</note>
    </ligand>
</feature>
<dbReference type="eggNOG" id="COG0483">
    <property type="taxonomic scope" value="Bacteria"/>
</dbReference>
<accession>A6NRK9</accession>
<gene>
    <name evidence="7" type="ORF">BACCAP_00837</name>
</gene>
<dbReference type="Gene3D" id="3.30.540.10">
    <property type="entry name" value="Fructose-1,6-Bisphosphatase, subunit A, domain 1"/>
    <property type="match status" value="1"/>
</dbReference>
<keyword evidence="6" id="KW-0378">Hydrolase</keyword>
<dbReference type="GO" id="GO:0006020">
    <property type="term" value="P:inositol metabolic process"/>
    <property type="evidence" value="ECO:0007669"/>
    <property type="project" value="TreeGrafter"/>
</dbReference>
<dbReference type="SUPFAM" id="SSF56655">
    <property type="entry name" value="Carbohydrate phosphatase"/>
    <property type="match status" value="1"/>
</dbReference>
<dbReference type="OrthoDB" id="9772456at2"/>
<dbReference type="InterPro" id="IPR000760">
    <property type="entry name" value="Inositol_monophosphatase-like"/>
</dbReference>
<keyword evidence="8" id="KW-1185">Reference proteome</keyword>
<dbReference type="GO" id="GO:0046854">
    <property type="term" value="P:phosphatidylinositol phosphate biosynthetic process"/>
    <property type="evidence" value="ECO:0007669"/>
    <property type="project" value="InterPro"/>
</dbReference>
<reference evidence="7 8" key="1">
    <citation type="submission" date="2007-04" db="EMBL/GenBank/DDBJ databases">
        <authorList>
            <person name="Fulton L."/>
            <person name="Clifton S."/>
            <person name="Fulton B."/>
            <person name="Xu J."/>
            <person name="Minx P."/>
            <person name="Pepin K.H."/>
            <person name="Johnson M."/>
            <person name="Thiruvilangam P."/>
            <person name="Bhonagiri V."/>
            <person name="Nash W.E."/>
            <person name="Mardis E.R."/>
            <person name="Wilson R.K."/>
        </authorList>
    </citation>
    <scope>NUCLEOTIDE SEQUENCE [LARGE SCALE GENOMIC DNA]</scope>
    <source>
        <strain evidence="7 8">ATCC 29799</strain>
    </source>
</reference>
<dbReference type="Gene3D" id="3.40.190.80">
    <property type="match status" value="1"/>
</dbReference>
<dbReference type="RefSeq" id="WP_006571386.1">
    <property type="nucleotide sequence ID" value="NZ_AAXG02000006.1"/>
</dbReference>
<evidence type="ECO:0000256" key="2">
    <source>
        <dbReference type="ARBA" id="ARBA00001946"/>
    </source>
</evidence>
<dbReference type="STRING" id="411467.BACCAP_00837"/>
<dbReference type="Proteomes" id="UP000003639">
    <property type="component" value="Unassembled WGS sequence"/>
</dbReference>
<dbReference type="AlphaFoldDB" id="A6NRK9"/>
<proteinExistence type="inferred from homology"/>
<comment type="caution">
    <text evidence="7">The sequence shown here is derived from an EMBL/GenBank/DDBJ whole genome shotgun (WGS) entry which is preliminary data.</text>
</comment>
<dbReference type="InterPro" id="IPR020550">
    <property type="entry name" value="Inositol_monophosphatase_CS"/>
</dbReference>
<evidence type="ECO:0000256" key="1">
    <source>
        <dbReference type="ARBA" id="ARBA00001033"/>
    </source>
</evidence>
<feature type="binding site" evidence="5">
    <location>
        <position position="88"/>
    </location>
    <ligand>
        <name>Mg(2+)</name>
        <dbReference type="ChEBI" id="CHEBI:18420"/>
        <label>1</label>
        <note>catalytic</note>
    </ligand>
</feature>
<comment type="cofactor">
    <cofactor evidence="2 5 6">
        <name>Mg(2+)</name>
        <dbReference type="ChEBI" id="CHEBI:18420"/>
    </cofactor>
</comment>
<dbReference type="GO" id="GO:0008934">
    <property type="term" value="F:inositol monophosphate 1-phosphatase activity"/>
    <property type="evidence" value="ECO:0007669"/>
    <property type="project" value="InterPro"/>
</dbReference>
<comment type="catalytic activity">
    <reaction evidence="1 6">
        <text>a myo-inositol phosphate + H2O = myo-inositol + phosphate</text>
        <dbReference type="Rhea" id="RHEA:24056"/>
        <dbReference type="ChEBI" id="CHEBI:15377"/>
        <dbReference type="ChEBI" id="CHEBI:17268"/>
        <dbReference type="ChEBI" id="CHEBI:43474"/>
        <dbReference type="ChEBI" id="CHEBI:84139"/>
        <dbReference type="EC" id="3.1.3.25"/>
    </reaction>
</comment>
<evidence type="ECO:0000256" key="6">
    <source>
        <dbReference type="RuleBase" id="RU364068"/>
    </source>
</evidence>
<feature type="binding site" evidence="5">
    <location>
        <position position="213"/>
    </location>
    <ligand>
        <name>Mg(2+)</name>
        <dbReference type="ChEBI" id="CHEBI:18420"/>
        <label>1</label>
        <note>catalytic</note>
    </ligand>
</feature>
<evidence type="ECO:0000313" key="8">
    <source>
        <dbReference type="Proteomes" id="UP000003639"/>
    </source>
</evidence>
<organism evidence="7 8">
    <name type="scientific">Pseudoflavonifractor capillosus ATCC 29799</name>
    <dbReference type="NCBI Taxonomy" id="411467"/>
    <lineage>
        <taxon>Bacteria</taxon>
        <taxon>Bacillati</taxon>
        <taxon>Bacillota</taxon>
        <taxon>Clostridia</taxon>
        <taxon>Eubacteriales</taxon>
        <taxon>Oscillospiraceae</taxon>
        <taxon>Pseudoflavonifractor</taxon>
    </lineage>
</organism>
<dbReference type="PROSITE" id="PS00630">
    <property type="entry name" value="IMP_2"/>
    <property type="match status" value="1"/>
</dbReference>
<sequence>MTILTQQLIQQVLQAVREAGALLTDPDAVRQVTAKSETDFVTNVDLAVQSLLHTRLAALTPEAQLLGEEGDSREIDPARPFWILDPVDGTTNLIHSFRHSAISLALAEEGKVTFGVVLQPYTGECFTARAGEGSFLNGTPIHVGGAAALADSMISVGTVPGHRELADQAFAQIRRIYDSCQDVRRTGCASLDLSYVACGRLDGYVELCLQPWDYAAGLLLVTEAGGAVTALDGSPLPLTHGSSLLASNGLLHSQIQQVAL</sequence>
<keyword evidence="4 5" id="KW-0460">Magnesium</keyword>
<dbReference type="CDD" id="cd01639">
    <property type="entry name" value="IMPase"/>
    <property type="match status" value="1"/>
</dbReference>
<dbReference type="PRINTS" id="PR00377">
    <property type="entry name" value="IMPHPHTASES"/>
</dbReference>
<dbReference type="EMBL" id="AAXG02000006">
    <property type="protein sequence ID" value="EDN01269.1"/>
    <property type="molecule type" value="Genomic_DNA"/>
</dbReference>
<dbReference type="PANTHER" id="PTHR20854">
    <property type="entry name" value="INOSITOL MONOPHOSPHATASE"/>
    <property type="match status" value="1"/>
</dbReference>
<dbReference type="PANTHER" id="PTHR20854:SF4">
    <property type="entry name" value="INOSITOL-1-MONOPHOSPHATASE-RELATED"/>
    <property type="match status" value="1"/>
</dbReference>
<reference evidence="7 8" key="2">
    <citation type="submission" date="2007-06" db="EMBL/GenBank/DDBJ databases">
        <title>Draft genome sequence of Pseudoflavonifractor capillosus ATCC 29799.</title>
        <authorList>
            <person name="Sudarsanam P."/>
            <person name="Ley R."/>
            <person name="Guruge J."/>
            <person name="Turnbaugh P.J."/>
            <person name="Mahowald M."/>
            <person name="Liep D."/>
            <person name="Gordon J."/>
        </authorList>
    </citation>
    <scope>NUCLEOTIDE SEQUENCE [LARGE SCALE GENOMIC DNA]</scope>
    <source>
        <strain evidence="7 8">ATCC 29799</strain>
    </source>
</reference>
<protein>
    <recommendedName>
        <fullName evidence="6">Inositol-1-monophosphatase</fullName>
        <ecNumber evidence="6">3.1.3.25</ecNumber>
    </recommendedName>
</protein>
<dbReference type="GO" id="GO:0046872">
    <property type="term" value="F:metal ion binding"/>
    <property type="evidence" value="ECO:0007669"/>
    <property type="project" value="UniProtKB-KW"/>
</dbReference>
<name>A6NRK9_9FIRM</name>
<keyword evidence="3 5" id="KW-0479">Metal-binding</keyword>
<dbReference type="InterPro" id="IPR033942">
    <property type="entry name" value="IMPase"/>
</dbReference>
<comment type="similarity">
    <text evidence="6">Belongs to the inositol monophosphatase superfamily.</text>
</comment>
<dbReference type="GO" id="GO:0007165">
    <property type="term" value="P:signal transduction"/>
    <property type="evidence" value="ECO:0007669"/>
    <property type="project" value="TreeGrafter"/>
</dbReference>